<comment type="caution">
    <text evidence="6">The sequence shown here is derived from an EMBL/GenBank/DDBJ whole genome shotgun (WGS) entry which is preliminary data.</text>
</comment>
<dbReference type="Pfam" id="PF00291">
    <property type="entry name" value="PALP"/>
    <property type="match status" value="1"/>
</dbReference>
<dbReference type="EMBL" id="VIGI01000002">
    <property type="protein sequence ID" value="KAB8303140.1"/>
    <property type="molecule type" value="Genomic_DNA"/>
</dbReference>
<dbReference type="Proteomes" id="UP000326757">
    <property type="component" value="Unassembled WGS sequence"/>
</dbReference>
<dbReference type="GO" id="GO:0030170">
    <property type="term" value="F:pyridoxal phosphate binding"/>
    <property type="evidence" value="ECO:0007669"/>
    <property type="project" value="TreeGrafter"/>
</dbReference>
<dbReference type="InterPro" id="IPR036052">
    <property type="entry name" value="TrpB-like_PALP_sf"/>
</dbReference>
<dbReference type="GO" id="GO:0005524">
    <property type="term" value="F:ATP binding"/>
    <property type="evidence" value="ECO:0007669"/>
    <property type="project" value="TreeGrafter"/>
</dbReference>
<comment type="cofactor">
    <cofactor evidence="1">
        <name>pyridoxal 5'-phosphate</name>
        <dbReference type="ChEBI" id="CHEBI:597326"/>
    </cofactor>
</comment>
<evidence type="ECO:0000313" key="7">
    <source>
        <dbReference type="Proteomes" id="UP000326757"/>
    </source>
</evidence>
<gene>
    <name evidence="6" type="ORF">EYC80_004591</name>
</gene>
<dbReference type="GO" id="GO:0003941">
    <property type="term" value="F:L-serine ammonia-lyase activity"/>
    <property type="evidence" value="ECO:0007669"/>
    <property type="project" value="TreeGrafter"/>
</dbReference>
<evidence type="ECO:0000256" key="4">
    <source>
        <dbReference type="ARBA" id="ARBA00023239"/>
    </source>
</evidence>
<name>A0A5N6KH79_MONLA</name>
<dbReference type="SUPFAM" id="SSF53686">
    <property type="entry name" value="Tryptophan synthase beta subunit-like PLP-dependent enzymes"/>
    <property type="match status" value="1"/>
</dbReference>
<evidence type="ECO:0000256" key="1">
    <source>
        <dbReference type="ARBA" id="ARBA00001933"/>
    </source>
</evidence>
<evidence type="ECO:0000256" key="3">
    <source>
        <dbReference type="ARBA" id="ARBA00022898"/>
    </source>
</evidence>
<dbReference type="Gene3D" id="3.40.50.1100">
    <property type="match status" value="2"/>
</dbReference>
<evidence type="ECO:0000313" key="6">
    <source>
        <dbReference type="EMBL" id="KAB8303140.1"/>
    </source>
</evidence>
<protein>
    <recommendedName>
        <fullName evidence="5">Tryptophan synthase beta chain-like PALP domain-containing protein</fullName>
    </recommendedName>
</protein>
<dbReference type="PANTHER" id="PTHR43050:SF1">
    <property type="entry name" value="SERINE RACEMASE"/>
    <property type="match status" value="1"/>
</dbReference>
<dbReference type="AlphaFoldDB" id="A0A5N6KH79"/>
<keyword evidence="7" id="KW-1185">Reference proteome</keyword>
<comment type="similarity">
    <text evidence="2">Belongs to the serine/threonine dehydratase family.</text>
</comment>
<dbReference type="PANTHER" id="PTHR43050">
    <property type="entry name" value="SERINE / THREONINE RACEMASE FAMILY MEMBER"/>
    <property type="match status" value="1"/>
</dbReference>
<sequence>MADPNTRLPLTRQSVLEAHELIKPHIHFTPVLTNRTIDQIASTPQTVEALEGTEWEGKEPAKPKVRLWFKCENLQRVGAFKVRGAFHALKRLEEEEGRKVGKDGKEVGFQEGGWRQKGVVTHSSGNHAQALALAAREFAIPAHIVMPTISTPSKIAATKGYGAHVRFSGSTSVEREAMVEEVVRETGAKLVPPYDHPDIIAGQGTMGLELQEQVRALQREGGGEEKGEEKGKGLNAIIAPCGGGGMLSGIALSCSSTGILVFGAEPSFEGADDGRRGFEQGSRIESVKSLTIADGLRTPVGKIPWSIIYERGLVKDMFSVGEEQIKMAMRLVFERLKVVVEPSACVGLAVVLFNERFRGLVEREGGEEGWDLGIVFSGGNVGLERIGKLFE</sequence>
<reference evidence="6 7" key="1">
    <citation type="submission" date="2019-06" db="EMBL/GenBank/DDBJ databases">
        <title>Genome Sequence of the Brown Rot Fungal Pathogen Monilinia laxa.</title>
        <authorList>
            <person name="De Miccolis Angelini R.M."/>
            <person name="Landi L."/>
            <person name="Abate D."/>
            <person name="Pollastro S."/>
            <person name="Romanazzi G."/>
            <person name="Faretra F."/>
        </authorList>
    </citation>
    <scope>NUCLEOTIDE SEQUENCE [LARGE SCALE GENOMIC DNA]</scope>
    <source>
        <strain evidence="6 7">Mlax316</strain>
    </source>
</reference>
<dbReference type="GO" id="GO:0000287">
    <property type="term" value="F:magnesium ion binding"/>
    <property type="evidence" value="ECO:0007669"/>
    <property type="project" value="TreeGrafter"/>
</dbReference>
<dbReference type="GO" id="GO:0008721">
    <property type="term" value="F:D-serine ammonia-lyase activity"/>
    <property type="evidence" value="ECO:0007669"/>
    <property type="project" value="TreeGrafter"/>
</dbReference>
<dbReference type="GO" id="GO:0018114">
    <property type="term" value="F:threonine racemase activity"/>
    <property type="evidence" value="ECO:0007669"/>
    <property type="project" value="TreeGrafter"/>
</dbReference>
<proteinExistence type="inferred from homology"/>
<dbReference type="CDD" id="cd01562">
    <property type="entry name" value="Thr-dehyd"/>
    <property type="match status" value="1"/>
</dbReference>
<dbReference type="OrthoDB" id="271064at2759"/>
<accession>A0A5N6KH79</accession>
<evidence type="ECO:0000259" key="5">
    <source>
        <dbReference type="Pfam" id="PF00291"/>
    </source>
</evidence>
<dbReference type="InterPro" id="IPR001926">
    <property type="entry name" value="TrpB-like_PALP"/>
</dbReference>
<dbReference type="FunFam" id="3.40.50.1100:FF:000005">
    <property type="entry name" value="Threonine dehydratase catabolic"/>
    <property type="match status" value="1"/>
</dbReference>
<keyword evidence="4" id="KW-0456">Lyase</keyword>
<organism evidence="6 7">
    <name type="scientific">Monilinia laxa</name>
    <name type="common">Brown rot fungus</name>
    <name type="synonym">Sclerotinia laxa</name>
    <dbReference type="NCBI Taxonomy" id="61186"/>
    <lineage>
        <taxon>Eukaryota</taxon>
        <taxon>Fungi</taxon>
        <taxon>Dikarya</taxon>
        <taxon>Ascomycota</taxon>
        <taxon>Pezizomycotina</taxon>
        <taxon>Leotiomycetes</taxon>
        <taxon>Helotiales</taxon>
        <taxon>Sclerotiniaceae</taxon>
        <taxon>Monilinia</taxon>
    </lineage>
</organism>
<keyword evidence="3" id="KW-0663">Pyridoxal phosphate</keyword>
<feature type="domain" description="Tryptophan synthase beta chain-like PALP" evidence="5">
    <location>
        <begin position="62"/>
        <end position="354"/>
    </location>
</feature>
<dbReference type="GO" id="GO:0030378">
    <property type="term" value="F:serine racemase activity"/>
    <property type="evidence" value="ECO:0007669"/>
    <property type="project" value="TreeGrafter"/>
</dbReference>
<evidence type="ECO:0000256" key="2">
    <source>
        <dbReference type="ARBA" id="ARBA00010869"/>
    </source>
</evidence>